<feature type="chain" id="PRO_5004113311" description="Secreted protein" evidence="1">
    <location>
        <begin position="20"/>
        <end position="92"/>
    </location>
</feature>
<dbReference type="Proteomes" id="UP000012317">
    <property type="component" value="Unassembled WGS sequence"/>
</dbReference>
<dbReference type="EMBL" id="APLF01000019">
    <property type="protein sequence ID" value="EMY80104.1"/>
    <property type="molecule type" value="Genomic_DNA"/>
</dbReference>
<dbReference type="STRING" id="1189619.pgond44_13706"/>
<protein>
    <recommendedName>
        <fullName evidence="4">Secreted protein</fullName>
    </recommendedName>
</protein>
<keyword evidence="1" id="KW-0732">Signal</keyword>
<keyword evidence="3" id="KW-1185">Reference proteome</keyword>
<gene>
    <name evidence="2" type="ORF">pgond44_13706</name>
</gene>
<comment type="caution">
    <text evidence="2">The sequence shown here is derived from an EMBL/GenBank/DDBJ whole genome shotgun (WGS) entry which is preliminary data.</text>
</comment>
<accession>N1WSK1</accession>
<feature type="signal peptide" evidence="1">
    <location>
        <begin position="1"/>
        <end position="19"/>
    </location>
</feature>
<evidence type="ECO:0000313" key="2">
    <source>
        <dbReference type="EMBL" id="EMY80104.1"/>
    </source>
</evidence>
<dbReference type="RefSeq" id="WP_003443951.1">
    <property type="nucleotide sequence ID" value="NZ_APLF01000019.1"/>
</dbReference>
<sequence>MKNLFFTLAFMLMGTFAFANVDAKPSIESTTITKLVEKLTTTYIVEIKNADGTCSIHHYVYRADGSLMGSFTITAPDTHEDCNGVVFHMTNL</sequence>
<proteinExistence type="predicted"/>
<organism evidence="2 3">
    <name type="scientific">Psychroflexus gondwanensis ACAM 44</name>
    <dbReference type="NCBI Taxonomy" id="1189619"/>
    <lineage>
        <taxon>Bacteria</taxon>
        <taxon>Pseudomonadati</taxon>
        <taxon>Bacteroidota</taxon>
        <taxon>Flavobacteriia</taxon>
        <taxon>Flavobacteriales</taxon>
        <taxon>Flavobacteriaceae</taxon>
        <taxon>Psychroflexus</taxon>
    </lineage>
</organism>
<evidence type="ECO:0008006" key="4">
    <source>
        <dbReference type="Google" id="ProtNLM"/>
    </source>
</evidence>
<evidence type="ECO:0000313" key="3">
    <source>
        <dbReference type="Proteomes" id="UP000012317"/>
    </source>
</evidence>
<reference evidence="2 3" key="1">
    <citation type="journal article" date="2014" name="Genome Biol. Evol.">
        <title>Extensive gene acquisition in the extremely psychrophilic bacterial species Psychroflexus torquis and the link to sea-ice ecosystem specialism.</title>
        <authorList>
            <person name="Feng S."/>
            <person name="Powell S.M."/>
            <person name="Wilson R."/>
            <person name="Bowman J.P."/>
        </authorList>
    </citation>
    <scope>NUCLEOTIDE SEQUENCE [LARGE SCALE GENOMIC DNA]</scope>
    <source>
        <strain evidence="2 3">ACAM 44</strain>
    </source>
</reference>
<dbReference type="AlphaFoldDB" id="N1WSK1"/>
<name>N1WSK1_9FLAO</name>
<evidence type="ECO:0000256" key="1">
    <source>
        <dbReference type="SAM" id="SignalP"/>
    </source>
</evidence>